<keyword evidence="3" id="KW-1185">Reference proteome</keyword>
<keyword evidence="1" id="KW-0812">Transmembrane</keyword>
<reference evidence="2 3" key="1">
    <citation type="journal article" date="2011" name="J. Bacteriol.">
        <title>Genome Sequence of an Ammonia-Oxidizing Soil Archaeon, "Candidatus Nitrosoarchaeum koreensis" MY1.</title>
        <authorList>
            <person name="Kim B.K."/>
            <person name="Jung M.Y."/>
            <person name="Yu D.S."/>
            <person name="Park S.J."/>
            <person name="Oh T.K."/>
            <person name="Rhee S.K."/>
            <person name="Kim J.F."/>
        </authorList>
    </citation>
    <scope>NUCLEOTIDE SEQUENCE [LARGE SCALE GENOMIC DNA]</scope>
    <source>
        <strain evidence="2 3">MY1</strain>
    </source>
</reference>
<proteinExistence type="predicted"/>
<name>F9CUQ9_9ARCH</name>
<dbReference type="STRING" id="1001994.MY1_0334"/>
<organism evidence="2 3">
    <name type="scientific">Nitrosarchaeum koreense MY1</name>
    <dbReference type="NCBI Taxonomy" id="1001994"/>
    <lineage>
        <taxon>Archaea</taxon>
        <taxon>Nitrososphaerota</taxon>
        <taxon>Nitrososphaeria</taxon>
        <taxon>Nitrosopumilales</taxon>
        <taxon>Nitrosopumilaceae</taxon>
        <taxon>Nitrosarchaeum</taxon>
    </lineage>
</organism>
<dbReference type="Proteomes" id="UP000004440">
    <property type="component" value="Unassembled WGS sequence"/>
</dbReference>
<feature type="transmembrane region" description="Helical" evidence="1">
    <location>
        <begin position="7"/>
        <end position="27"/>
    </location>
</feature>
<evidence type="ECO:0000313" key="2">
    <source>
        <dbReference type="EMBL" id="EGP93105.1"/>
    </source>
</evidence>
<comment type="caution">
    <text evidence="2">The sequence shown here is derived from an EMBL/GenBank/DDBJ whole genome shotgun (WGS) entry which is preliminary data.</text>
</comment>
<protein>
    <submittedName>
        <fullName evidence="2">Uncharacterized protein</fullName>
    </submittedName>
</protein>
<evidence type="ECO:0000313" key="3">
    <source>
        <dbReference type="Proteomes" id="UP000004440"/>
    </source>
</evidence>
<dbReference type="EMBL" id="AFPU01000001">
    <property type="protein sequence ID" value="EGP93105.1"/>
    <property type="molecule type" value="Genomic_DNA"/>
</dbReference>
<dbReference type="AlphaFoldDB" id="F9CUQ9"/>
<gene>
    <name evidence="2" type="ORF">MY1_0334</name>
</gene>
<keyword evidence="1" id="KW-1133">Transmembrane helix</keyword>
<sequence length="39" mass="4429">MSELLDLLIVIIVLGVITIPIILTTYVELKREINLVDFC</sequence>
<accession>F9CUQ9</accession>
<keyword evidence="1" id="KW-0472">Membrane</keyword>
<evidence type="ECO:0000256" key="1">
    <source>
        <dbReference type="SAM" id="Phobius"/>
    </source>
</evidence>